<dbReference type="SMART" id="SM00347">
    <property type="entry name" value="HTH_MARR"/>
    <property type="match status" value="1"/>
</dbReference>
<dbReference type="AlphaFoldDB" id="A0A9W6QC29"/>
<evidence type="ECO:0000313" key="4">
    <source>
        <dbReference type="Proteomes" id="UP001165041"/>
    </source>
</evidence>
<protein>
    <recommendedName>
        <fullName evidence="2">HTH marR-type domain-containing protein</fullName>
    </recommendedName>
</protein>
<dbReference type="GO" id="GO:0003700">
    <property type="term" value="F:DNA-binding transcription factor activity"/>
    <property type="evidence" value="ECO:0007669"/>
    <property type="project" value="InterPro"/>
</dbReference>
<feature type="compositionally biased region" description="Pro residues" evidence="1">
    <location>
        <begin position="138"/>
        <end position="151"/>
    </location>
</feature>
<dbReference type="EMBL" id="BSSA01000031">
    <property type="protein sequence ID" value="GLW74062.1"/>
    <property type="molecule type" value="Genomic_DNA"/>
</dbReference>
<dbReference type="InterPro" id="IPR000835">
    <property type="entry name" value="HTH_MarR-typ"/>
</dbReference>
<feature type="region of interest" description="Disordered" evidence="1">
    <location>
        <begin position="138"/>
        <end position="197"/>
    </location>
</feature>
<dbReference type="InterPro" id="IPR036388">
    <property type="entry name" value="WH-like_DNA-bd_sf"/>
</dbReference>
<reference evidence="3" key="1">
    <citation type="submission" date="2023-02" db="EMBL/GenBank/DDBJ databases">
        <title>Kitasatospora phosalacinea NBRC 14627.</title>
        <authorList>
            <person name="Ichikawa N."/>
            <person name="Sato H."/>
            <person name="Tonouchi N."/>
        </authorList>
    </citation>
    <scope>NUCLEOTIDE SEQUENCE</scope>
    <source>
        <strain evidence="3">NBRC 14627</strain>
    </source>
</reference>
<organism evidence="3 4">
    <name type="scientific">Kitasatospora phosalacinea</name>
    <dbReference type="NCBI Taxonomy" id="2065"/>
    <lineage>
        <taxon>Bacteria</taxon>
        <taxon>Bacillati</taxon>
        <taxon>Actinomycetota</taxon>
        <taxon>Actinomycetes</taxon>
        <taxon>Kitasatosporales</taxon>
        <taxon>Streptomycetaceae</taxon>
        <taxon>Kitasatospora</taxon>
    </lineage>
</organism>
<evidence type="ECO:0000313" key="3">
    <source>
        <dbReference type="EMBL" id="GLW74062.1"/>
    </source>
</evidence>
<dbReference type="Proteomes" id="UP001165041">
    <property type="component" value="Unassembled WGS sequence"/>
</dbReference>
<feature type="domain" description="HTH marR-type" evidence="2">
    <location>
        <begin position="22"/>
        <end position="123"/>
    </location>
</feature>
<dbReference type="Pfam" id="PF12802">
    <property type="entry name" value="MarR_2"/>
    <property type="match status" value="1"/>
</dbReference>
<dbReference type="Gene3D" id="1.10.10.10">
    <property type="entry name" value="Winged helix-like DNA-binding domain superfamily/Winged helix DNA-binding domain"/>
    <property type="match status" value="1"/>
</dbReference>
<sequence length="197" mass="20532">MDGVRLLRLGKRLTELGRAMVTDHASETLSPGEIAVVSDVYQHPGSSVQDIRVRTGFAQSHVSTSVARLRERGLLEAAPDPADGRRTLLSVSALARGYVRARAARPAEPLLARALPDPAQARRAAELLDELCALLLPAPTPATPPGTPPTAPSTAPTPSAPPPDVWPPVREARSAAVGEHGTDGDAQGPSPAHGGRE</sequence>
<comment type="caution">
    <text evidence="3">The sequence shown here is derived from an EMBL/GenBank/DDBJ whole genome shotgun (WGS) entry which is preliminary data.</text>
</comment>
<evidence type="ECO:0000256" key="1">
    <source>
        <dbReference type="SAM" id="MobiDB-lite"/>
    </source>
</evidence>
<dbReference type="SUPFAM" id="SSF46785">
    <property type="entry name" value="Winged helix' DNA-binding domain"/>
    <property type="match status" value="1"/>
</dbReference>
<evidence type="ECO:0000259" key="2">
    <source>
        <dbReference type="SMART" id="SM00347"/>
    </source>
</evidence>
<name>A0A9W6QC29_9ACTN</name>
<dbReference type="RefSeq" id="WP_285739679.1">
    <property type="nucleotide sequence ID" value="NZ_BSSA01000031.1"/>
</dbReference>
<proteinExistence type="predicted"/>
<gene>
    <name evidence="3" type="ORF">Kpho02_63600</name>
</gene>
<dbReference type="InterPro" id="IPR036390">
    <property type="entry name" value="WH_DNA-bd_sf"/>
</dbReference>
<accession>A0A9W6QC29</accession>